<organism evidence="3 4">
    <name type="scientific">Paramecium sonneborni</name>
    <dbReference type="NCBI Taxonomy" id="65129"/>
    <lineage>
        <taxon>Eukaryota</taxon>
        <taxon>Sar</taxon>
        <taxon>Alveolata</taxon>
        <taxon>Ciliophora</taxon>
        <taxon>Intramacronucleata</taxon>
        <taxon>Oligohymenophorea</taxon>
        <taxon>Peniculida</taxon>
        <taxon>Parameciidae</taxon>
        <taxon>Paramecium</taxon>
    </lineage>
</organism>
<proteinExistence type="predicted"/>
<dbReference type="PANTHER" id="PTHR47992">
    <property type="entry name" value="PROTEIN PHOSPHATASE"/>
    <property type="match status" value="1"/>
</dbReference>
<reference evidence="3" key="1">
    <citation type="submission" date="2021-01" db="EMBL/GenBank/DDBJ databases">
        <authorList>
            <consortium name="Genoscope - CEA"/>
            <person name="William W."/>
        </authorList>
    </citation>
    <scope>NUCLEOTIDE SEQUENCE</scope>
</reference>
<dbReference type="CDD" id="cd00143">
    <property type="entry name" value="PP2Cc"/>
    <property type="match status" value="1"/>
</dbReference>
<dbReference type="InterPro" id="IPR015655">
    <property type="entry name" value="PP2C"/>
</dbReference>
<dbReference type="OrthoDB" id="10264738at2759"/>
<evidence type="ECO:0000259" key="2">
    <source>
        <dbReference type="PROSITE" id="PS51746"/>
    </source>
</evidence>
<name>A0A8S1R881_9CILI</name>
<dbReference type="EMBL" id="CAJJDN010000145">
    <property type="protein sequence ID" value="CAD8123574.1"/>
    <property type="molecule type" value="Genomic_DNA"/>
</dbReference>
<feature type="domain" description="PPM-type phosphatase" evidence="2">
    <location>
        <begin position="1"/>
        <end position="198"/>
    </location>
</feature>
<dbReference type="SMART" id="SM00332">
    <property type="entry name" value="PP2Cc"/>
    <property type="match status" value="1"/>
</dbReference>
<dbReference type="Proteomes" id="UP000692954">
    <property type="component" value="Unassembled WGS sequence"/>
</dbReference>
<gene>
    <name evidence="3" type="ORF">PSON_ATCC_30995.1.T1450121</name>
</gene>
<dbReference type="AlphaFoldDB" id="A0A8S1R881"/>
<dbReference type="PROSITE" id="PS51746">
    <property type="entry name" value="PPM_2"/>
    <property type="match status" value="1"/>
</dbReference>
<evidence type="ECO:0000256" key="1">
    <source>
        <dbReference type="SAM" id="Coils"/>
    </source>
</evidence>
<evidence type="ECO:0000313" key="4">
    <source>
        <dbReference type="Proteomes" id="UP000692954"/>
    </source>
</evidence>
<dbReference type="InterPro" id="IPR001932">
    <property type="entry name" value="PPM-type_phosphatase-like_dom"/>
</dbReference>
<comment type="caution">
    <text evidence="3">The sequence shown here is derived from an EMBL/GenBank/DDBJ whole genome shotgun (WGS) entry which is preliminary data.</text>
</comment>
<sequence length="370" mass="43578">MYAIKLTGICLECLMVMDKMVILFLGSKLYCANVGDSRAVFFYRSGDAWFNRALSFDHKPNKSIELRRILGQGGRVEQSYFDGKRQGAYRVWLPHEEIPGLAMSRSIGDLVAKQVGVIAEPEILRYKIPNNGFILIGSDGLWDKMEYESIQKILHNYYPPLNQLDVESAIQRILGETYTKWDQLDSARDDITIILIYRIQDLLNRNHLLLMNQQKMKFLMAKRMCLMMNLKKKWILKMMQIYLFSSKEKKFTKRQMHMYSFGNLDGSEFLSLPSKKSKSKKDLAFTEEEMISKSQKELQRKEKLQKQQEEQKQMTVDKIQKEIGRKQKQRQQQEDKRQRIHINIDVYLQMILQSNINQVVKAHLQQCQDI</sequence>
<dbReference type="Pfam" id="PF00481">
    <property type="entry name" value="PP2C"/>
    <property type="match status" value="1"/>
</dbReference>
<accession>A0A8S1R881</accession>
<keyword evidence="1" id="KW-0175">Coiled coil</keyword>
<dbReference type="GO" id="GO:0004722">
    <property type="term" value="F:protein serine/threonine phosphatase activity"/>
    <property type="evidence" value="ECO:0007669"/>
    <property type="project" value="InterPro"/>
</dbReference>
<keyword evidence="4" id="KW-1185">Reference proteome</keyword>
<feature type="coiled-coil region" evidence="1">
    <location>
        <begin position="291"/>
        <end position="336"/>
    </location>
</feature>
<protein>
    <recommendedName>
        <fullName evidence="2">PPM-type phosphatase domain-containing protein</fullName>
    </recommendedName>
</protein>
<evidence type="ECO:0000313" key="3">
    <source>
        <dbReference type="EMBL" id="CAD8123574.1"/>
    </source>
</evidence>